<dbReference type="SMART" id="SM00839">
    <property type="entry name" value="ELFV_dehydrog"/>
    <property type="match status" value="1"/>
</dbReference>
<proteinExistence type="inferred from homology"/>
<dbReference type="InterPro" id="IPR033922">
    <property type="entry name" value="NAD_bind_Glu_DH"/>
</dbReference>
<dbReference type="InterPro" id="IPR014362">
    <property type="entry name" value="Glu_DH"/>
</dbReference>
<reference evidence="12" key="1">
    <citation type="submission" date="2022-03" db="EMBL/GenBank/DDBJ databases">
        <title>A functionally conserved STORR gene fusion in Papaver species that diverged 16.8 million years ago.</title>
        <authorList>
            <person name="Catania T."/>
        </authorList>
    </citation>
    <scope>NUCLEOTIDE SEQUENCE</scope>
    <source>
        <strain evidence="12">S-191538</strain>
    </source>
</reference>
<dbReference type="Proteomes" id="UP001177140">
    <property type="component" value="Unassembled WGS sequence"/>
</dbReference>
<dbReference type="FunFam" id="3.40.50.10860:FF:000003">
    <property type="entry name" value="Glutamate dehydrogenase"/>
    <property type="match status" value="1"/>
</dbReference>
<comment type="catalytic activity">
    <reaction evidence="4">
        <text>L-glutamate + NAD(+) + H2O = 2-oxoglutarate + NH4(+) + NADH + H(+)</text>
        <dbReference type="Rhea" id="RHEA:15133"/>
        <dbReference type="ChEBI" id="CHEBI:15377"/>
        <dbReference type="ChEBI" id="CHEBI:15378"/>
        <dbReference type="ChEBI" id="CHEBI:16810"/>
        <dbReference type="ChEBI" id="CHEBI:28938"/>
        <dbReference type="ChEBI" id="CHEBI:29985"/>
        <dbReference type="ChEBI" id="CHEBI:57540"/>
        <dbReference type="ChEBI" id="CHEBI:57945"/>
        <dbReference type="EC" id="1.4.1.3"/>
    </reaction>
</comment>
<dbReference type="PRINTS" id="PR00082">
    <property type="entry name" value="GLFDHDRGNASE"/>
</dbReference>
<dbReference type="GO" id="GO:0004352">
    <property type="term" value="F:glutamate dehydrogenase (NAD+) activity"/>
    <property type="evidence" value="ECO:0007669"/>
    <property type="project" value="TreeGrafter"/>
</dbReference>
<dbReference type="PIRSF" id="PIRSF000185">
    <property type="entry name" value="Glu_DH"/>
    <property type="match status" value="1"/>
</dbReference>
<keyword evidence="8" id="KW-0547">Nucleotide-binding</keyword>
<feature type="binding site" evidence="8">
    <location>
        <position position="334"/>
    </location>
    <ligand>
        <name>substrate</name>
    </ligand>
</feature>
<accession>A0AA41V3J5</accession>
<evidence type="ECO:0000256" key="4">
    <source>
        <dbReference type="ARBA" id="ARBA00047867"/>
    </source>
</evidence>
<dbReference type="CDD" id="cd01076">
    <property type="entry name" value="NAD_bind_1_Glu_DH"/>
    <property type="match status" value="1"/>
</dbReference>
<evidence type="ECO:0000256" key="7">
    <source>
        <dbReference type="PIRSR" id="PIRSR000185-1"/>
    </source>
</evidence>
<evidence type="ECO:0000256" key="6">
    <source>
        <dbReference type="PIRNR" id="PIRNR000185"/>
    </source>
</evidence>
<feature type="site" description="Important for catalysis" evidence="9">
    <location>
        <position position="142"/>
    </location>
</feature>
<keyword evidence="3 8" id="KW-0520">NAD</keyword>
<gene>
    <name evidence="12" type="ORF">MKW94_000894</name>
</gene>
<dbReference type="Pfam" id="PF00208">
    <property type="entry name" value="ELFV_dehydrog"/>
    <property type="match status" value="1"/>
</dbReference>
<dbReference type="PANTHER" id="PTHR11606:SF24">
    <property type="entry name" value="NAD-SPECIFIC GLUTAMATE DEHYDROGENASE"/>
    <property type="match status" value="1"/>
</dbReference>
<dbReference type="AlphaFoldDB" id="A0AA41V3J5"/>
<dbReference type="InterPro" id="IPR033524">
    <property type="entry name" value="Glu/Leu/Phe/Val_DH_AS"/>
</dbReference>
<comment type="catalytic activity">
    <reaction evidence="5">
        <text>L-glutamate + NADP(+) + H2O = 2-oxoglutarate + NH4(+) + NADPH + H(+)</text>
        <dbReference type="Rhea" id="RHEA:11612"/>
        <dbReference type="ChEBI" id="CHEBI:15377"/>
        <dbReference type="ChEBI" id="CHEBI:15378"/>
        <dbReference type="ChEBI" id="CHEBI:16810"/>
        <dbReference type="ChEBI" id="CHEBI:28938"/>
        <dbReference type="ChEBI" id="CHEBI:29985"/>
        <dbReference type="ChEBI" id="CHEBI:57783"/>
        <dbReference type="ChEBI" id="CHEBI:58349"/>
        <dbReference type="EC" id="1.4.1.3"/>
    </reaction>
</comment>
<keyword evidence="2 6" id="KW-0560">Oxidoreductase</keyword>
<dbReference type="Gene3D" id="3.40.50.720">
    <property type="entry name" value="NAD(P)-binding Rossmann-like Domain"/>
    <property type="match status" value="1"/>
</dbReference>
<evidence type="ECO:0000256" key="8">
    <source>
        <dbReference type="PIRSR" id="PIRSR000185-2"/>
    </source>
</evidence>
<dbReference type="InterPro" id="IPR006096">
    <property type="entry name" value="Glu/Leu/Phe/Val/Trp_DH_C"/>
</dbReference>
<dbReference type="EMBL" id="JAJJMA010096449">
    <property type="protein sequence ID" value="MCL7029989.1"/>
    <property type="molecule type" value="Genomic_DNA"/>
</dbReference>
<organism evidence="12 13">
    <name type="scientific">Papaver nudicaule</name>
    <name type="common">Iceland poppy</name>
    <dbReference type="NCBI Taxonomy" id="74823"/>
    <lineage>
        <taxon>Eukaryota</taxon>
        <taxon>Viridiplantae</taxon>
        <taxon>Streptophyta</taxon>
        <taxon>Embryophyta</taxon>
        <taxon>Tracheophyta</taxon>
        <taxon>Spermatophyta</taxon>
        <taxon>Magnoliopsida</taxon>
        <taxon>Ranunculales</taxon>
        <taxon>Papaveraceae</taxon>
        <taxon>Papaveroideae</taxon>
        <taxon>Papaver</taxon>
    </lineage>
</organism>
<evidence type="ECO:0000256" key="5">
    <source>
        <dbReference type="ARBA" id="ARBA00048577"/>
    </source>
</evidence>
<evidence type="ECO:0000256" key="2">
    <source>
        <dbReference type="ARBA" id="ARBA00023002"/>
    </source>
</evidence>
<dbReference type="GO" id="GO:0005739">
    <property type="term" value="C:mitochondrion"/>
    <property type="evidence" value="ECO:0007669"/>
    <property type="project" value="TreeGrafter"/>
</dbReference>
<dbReference type="InterPro" id="IPR036291">
    <property type="entry name" value="NAD(P)-bd_dom_sf"/>
</dbReference>
<dbReference type="InterPro" id="IPR046346">
    <property type="entry name" value="Aminoacid_DH-like_N_sf"/>
</dbReference>
<dbReference type="PANTHER" id="PTHR11606">
    <property type="entry name" value="GLUTAMATE DEHYDROGENASE"/>
    <property type="match status" value="1"/>
</dbReference>
<comment type="caution">
    <text evidence="12">The sequence shown here is derived from an EMBL/GenBank/DDBJ whole genome shotgun (WGS) entry which is preliminary data.</text>
</comment>
<evidence type="ECO:0000313" key="12">
    <source>
        <dbReference type="EMBL" id="MCL7029989.1"/>
    </source>
</evidence>
<keyword evidence="13" id="KW-1185">Reference proteome</keyword>
<feature type="binding site" evidence="8">
    <location>
        <position position="198"/>
    </location>
    <ligand>
        <name>NAD(+)</name>
        <dbReference type="ChEBI" id="CHEBI:57540"/>
    </ligand>
</feature>
<dbReference type="InterPro" id="IPR006095">
    <property type="entry name" value="Glu/Leu/Phe/Val/Trp_DH"/>
</dbReference>
<dbReference type="Gene3D" id="3.40.50.10860">
    <property type="entry name" value="Leucine Dehydrogenase, chain A, domain 1"/>
    <property type="match status" value="1"/>
</dbReference>
<evidence type="ECO:0000256" key="10">
    <source>
        <dbReference type="RuleBase" id="RU004417"/>
    </source>
</evidence>
<dbReference type="GO" id="GO:0006538">
    <property type="term" value="P:L-glutamate catabolic process"/>
    <property type="evidence" value="ECO:0007669"/>
    <property type="project" value="TreeGrafter"/>
</dbReference>
<dbReference type="SUPFAM" id="SSF53223">
    <property type="entry name" value="Aminoacid dehydrogenase-like, N-terminal domain"/>
    <property type="match status" value="1"/>
</dbReference>
<feature type="domain" description="Glutamate/phenylalanine/leucine/valine/L-tryptophan dehydrogenase C-terminal" evidence="11">
    <location>
        <begin position="178"/>
        <end position="393"/>
    </location>
</feature>
<sequence length="395" mass="43012">MNALAATNRNFRRAARILGLDSKLEKSLLIPYREIKVECTIPKDDGSLASFVGFRVQHDNARGPMKGGIRYHPEVDPDEVNALAQLMTWKTAVADIPYGGAKGGIGCSPGELSLSELERLTRVFTQKIHDLIGVHTDVPAPDMVTNAQTMAWILDEYSKFHGYSPAIVTGKPIDLGGSLGREAATGRGVVFSTEGFGNVGYWAAKLIHERGGKVVVVSDITGAVKNPNGIDISALIKHKETTGTLKDFQGGDSMDANELLVHDCDVLIPCALGGVLHKLVSFLYMMGNAGDVKAKYIIEAANHPTDPDADEILSKKGVIILPDIYANGGGVTVSYFEWVQNIQGFMWDEEKVNNELQKYMTRSFRDIKAMCQTHSCDFRMGAFTLGVNLLRVPLS</sequence>
<evidence type="ECO:0000256" key="1">
    <source>
        <dbReference type="ARBA" id="ARBA00006382"/>
    </source>
</evidence>
<evidence type="ECO:0000256" key="9">
    <source>
        <dbReference type="PIRSR" id="PIRSR000185-3"/>
    </source>
</evidence>
<feature type="binding site" evidence="8">
    <location>
        <position position="90"/>
    </location>
    <ligand>
        <name>substrate</name>
    </ligand>
</feature>
<feature type="active site" description="Proton donor" evidence="7">
    <location>
        <position position="102"/>
    </location>
</feature>
<protein>
    <recommendedName>
        <fullName evidence="6">Glutamate dehydrogenase</fullName>
    </recommendedName>
</protein>
<dbReference type="InterPro" id="IPR006097">
    <property type="entry name" value="Glu/Leu/Phe/Val/Trp_DH_dimer"/>
</dbReference>
<name>A0AA41V3J5_PAPNU</name>
<evidence type="ECO:0000259" key="11">
    <source>
        <dbReference type="SMART" id="SM00839"/>
    </source>
</evidence>
<evidence type="ECO:0000313" key="13">
    <source>
        <dbReference type="Proteomes" id="UP001177140"/>
    </source>
</evidence>
<dbReference type="GO" id="GO:0000166">
    <property type="term" value="F:nucleotide binding"/>
    <property type="evidence" value="ECO:0007669"/>
    <property type="project" value="UniProtKB-KW"/>
</dbReference>
<feature type="binding site" evidence="8">
    <location>
        <position position="66"/>
    </location>
    <ligand>
        <name>substrate</name>
    </ligand>
</feature>
<dbReference type="PROSITE" id="PS00074">
    <property type="entry name" value="GLFV_DEHYDROGENASE"/>
    <property type="match status" value="1"/>
</dbReference>
<dbReference type="SUPFAM" id="SSF51735">
    <property type="entry name" value="NAD(P)-binding Rossmann-fold domains"/>
    <property type="match status" value="1"/>
</dbReference>
<evidence type="ECO:0000256" key="3">
    <source>
        <dbReference type="ARBA" id="ARBA00023027"/>
    </source>
</evidence>
<feature type="binding site" evidence="8">
    <location>
        <position position="185"/>
    </location>
    <ligand>
        <name>NAD(+)</name>
        <dbReference type="ChEBI" id="CHEBI:57540"/>
    </ligand>
</feature>
<dbReference type="Pfam" id="PF02812">
    <property type="entry name" value="ELFV_dehydrog_N"/>
    <property type="match status" value="1"/>
</dbReference>
<comment type="similarity">
    <text evidence="1 6 10">Belongs to the Glu/Leu/Phe/Val dehydrogenases family.</text>
</comment>